<protein>
    <submittedName>
        <fullName evidence="6">DNA-binding LacI/PurR family transcriptional regulator</fullName>
    </submittedName>
</protein>
<feature type="region of interest" description="Disordered" evidence="4">
    <location>
        <begin position="202"/>
        <end position="239"/>
    </location>
</feature>
<comment type="caution">
    <text evidence="6">The sequence shown here is derived from an EMBL/GenBank/DDBJ whole genome shotgun (WGS) entry which is preliminary data.</text>
</comment>
<sequence length="239" mass="26141">MSEPLPGVGANFAARARIPDIARAAGVSTATVDRVLNGRENVRAVTAQRVLQAAAQLGYLLTPNAPAVTASKPMRIAFLLPAGTNRYLHMLGDYIDFAHDQWNALDMKCRVHYVESFNPKELADRLLQYGQRADGVVFMALEHPQVRDAVNTLADQGVPAITLISDLSNARRLAYVGIDNRSAGRTAALLLGRFMGAETEWQDRDARGQSQLSRARRARDRLSASDRIDVSSGTRDRTA</sequence>
<dbReference type="InterPro" id="IPR025997">
    <property type="entry name" value="SBP_2_dom"/>
</dbReference>
<dbReference type="GO" id="GO:0000976">
    <property type="term" value="F:transcription cis-regulatory region binding"/>
    <property type="evidence" value="ECO:0007669"/>
    <property type="project" value="TreeGrafter"/>
</dbReference>
<evidence type="ECO:0000313" key="6">
    <source>
        <dbReference type="EMBL" id="NYH15724.1"/>
    </source>
</evidence>
<dbReference type="InterPro" id="IPR028082">
    <property type="entry name" value="Peripla_BP_I"/>
</dbReference>
<dbReference type="InterPro" id="IPR010982">
    <property type="entry name" value="Lambda_DNA-bd_dom_sf"/>
</dbReference>
<dbReference type="PROSITE" id="PS00356">
    <property type="entry name" value="HTH_LACI_1"/>
    <property type="match status" value="1"/>
</dbReference>
<dbReference type="SUPFAM" id="SSF47413">
    <property type="entry name" value="lambda repressor-like DNA-binding domains"/>
    <property type="match status" value="1"/>
</dbReference>
<dbReference type="PRINTS" id="PR00036">
    <property type="entry name" value="HTHLACI"/>
</dbReference>
<dbReference type="SUPFAM" id="SSF53822">
    <property type="entry name" value="Periplasmic binding protein-like I"/>
    <property type="match status" value="1"/>
</dbReference>
<reference evidence="6 7" key="1">
    <citation type="submission" date="2020-07" db="EMBL/GenBank/DDBJ databases">
        <title>Exploring microbial biodiversity for novel pathways involved in the catabolism of aromatic compounds derived from lignin.</title>
        <authorList>
            <person name="Elkins J."/>
        </authorList>
    </citation>
    <scope>NUCLEOTIDE SEQUENCE [LARGE SCALE GENOMIC DNA]</scope>
    <source>
        <strain evidence="6 7">H2C3B</strain>
    </source>
</reference>
<dbReference type="PANTHER" id="PTHR30146">
    <property type="entry name" value="LACI-RELATED TRANSCRIPTIONAL REPRESSOR"/>
    <property type="match status" value="1"/>
</dbReference>
<evidence type="ECO:0000313" key="7">
    <source>
        <dbReference type="Proteomes" id="UP000572540"/>
    </source>
</evidence>
<dbReference type="CDD" id="cd01392">
    <property type="entry name" value="HTH_LacI"/>
    <property type="match status" value="1"/>
</dbReference>
<evidence type="ECO:0000256" key="4">
    <source>
        <dbReference type="SAM" id="MobiDB-lite"/>
    </source>
</evidence>
<evidence type="ECO:0000256" key="1">
    <source>
        <dbReference type="ARBA" id="ARBA00023015"/>
    </source>
</evidence>
<feature type="compositionally biased region" description="Basic and acidic residues" evidence="4">
    <location>
        <begin position="220"/>
        <end position="239"/>
    </location>
</feature>
<keyword evidence="3" id="KW-0804">Transcription</keyword>
<dbReference type="PROSITE" id="PS50932">
    <property type="entry name" value="HTH_LACI_2"/>
    <property type="match status" value="1"/>
</dbReference>
<dbReference type="Gene3D" id="1.10.260.40">
    <property type="entry name" value="lambda repressor-like DNA-binding domains"/>
    <property type="match status" value="1"/>
</dbReference>
<dbReference type="Proteomes" id="UP000572540">
    <property type="component" value="Unassembled WGS sequence"/>
</dbReference>
<dbReference type="CDD" id="cd06307">
    <property type="entry name" value="PBP1_sugar_binding"/>
    <property type="match status" value="1"/>
</dbReference>
<dbReference type="PANTHER" id="PTHR30146:SF152">
    <property type="entry name" value="TRANSCRIPTIONAL REGULATORY PROTEIN"/>
    <property type="match status" value="1"/>
</dbReference>
<dbReference type="Gene3D" id="3.40.50.2300">
    <property type="match status" value="1"/>
</dbReference>
<proteinExistence type="predicted"/>
<accession>A0A7Z0AZJ7</accession>
<dbReference type="InterPro" id="IPR000843">
    <property type="entry name" value="HTH_LacI"/>
</dbReference>
<name>A0A7Z0AZJ7_9BURK</name>
<keyword evidence="2 6" id="KW-0238">DNA-binding</keyword>
<evidence type="ECO:0000256" key="2">
    <source>
        <dbReference type="ARBA" id="ARBA00023125"/>
    </source>
</evidence>
<dbReference type="SMART" id="SM00354">
    <property type="entry name" value="HTH_LACI"/>
    <property type="match status" value="1"/>
</dbReference>
<organism evidence="6 7">
    <name type="scientific">Paraburkholderia bryophila</name>
    <dbReference type="NCBI Taxonomy" id="420952"/>
    <lineage>
        <taxon>Bacteria</taxon>
        <taxon>Pseudomonadati</taxon>
        <taxon>Pseudomonadota</taxon>
        <taxon>Betaproteobacteria</taxon>
        <taxon>Burkholderiales</taxon>
        <taxon>Burkholderiaceae</taxon>
        <taxon>Paraburkholderia</taxon>
    </lineage>
</organism>
<dbReference type="Pfam" id="PF13407">
    <property type="entry name" value="Peripla_BP_4"/>
    <property type="match status" value="1"/>
</dbReference>
<dbReference type="GO" id="GO:0003700">
    <property type="term" value="F:DNA-binding transcription factor activity"/>
    <property type="evidence" value="ECO:0007669"/>
    <property type="project" value="TreeGrafter"/>
</dbReference>
<evidence type="ECO:0000259" key="5">
    <source>
        <dbReference type="PROSITE" id="PS50932"/>
    </source>
</evidence>
<gene>
    <name evidence="6" type="ORF">GGD41_002952</name>
</gene>
<feature type="domain" description="HTH lacI-type" evidence="5">
    <location>
        <begin position="16"/>
        <end position="72"/>
    </location>
</feature>
<dbReference type="AlphaFoldDB" id="A0A7Z0AZJ7"/>
<keyword evidence="1" id="KW-0805">Transcription regulation</keyword>
<dbReference type="EMBL" id="JACCAU010000001">
    <property type="protein sequence ID" value="NYH15724.1"/>
    <property type="molecule type" value="Genomic_DNA"/>
</dbReference>
<evidence type="ECO:0000256" key="3">
    <source>
        <dbReference type="ARBA" id="ARBA00023163"/>
    </source>
</evidence>
<dbReference type="Pfam" id="PF00356">
    <property type="entry name" value="LacI"/>
    <property type="match status" value="1"/>
</dbReference>